<dbReference type="EMBL" id="CP010777">
    <property type="protein sequence ID" value="AKQ47200.1"/>
    <property type="molecule type" value="Genomic_DNA"/>
</dbReference>
<name>A0A0H4VMS4_9BACT</name>
<proteinExistence type="predicted"/>
<gene>
    <name evidence="1" type="ORF">TH63_18635</name>
</gene>
<evidence type="ECO:0000313" key="2">
    <source>
        <dbReference type="Proteomes" id="UP000036458"/>
    </source>
</evidence>
<dbReference type="STRING" id="1379910.TH63_18635"/>
<organism evidence="1 2">
    <name type="scientific">Rufibacter radiotolerans</name>
    <dbReference type="NCBI Taxonomy" id="1379910"/>
    <lineage>
        <taxon>Bacteria</taxon>
        <taxon>Pseudomonadati</taxon>
        <taxon>Bacteroidota</taxon>
        <taxon>Cytophagia</taxon>
        <taxon>Cytophagales</taxon>
        <taxon>Hymenobacteraceae</taxon>
        <taxon>Rufibacter</taxon>
    </lineage>
</organism>
<evidence type="ECO:0000313" key="1">
    <source>
        <dbReference type="EMBL" id="AKQ47200.1"/>
    </source>
</evidence>
<protein>
    <recommendedName>
        <fullName evidence="3">SpoIIAA-like protein</fullName>
    </recommendedName>
</protein>
<dbReference type="PATRIC" id="fig|1379910.4.peg.4061"/>
<dbReference type="KEGG" id="ruf:TH63_18635"/>
<dbReference type="AlphaFoldDB" id="A0A0H4VMS4"/>
<dbReference type="Proteomes" id="UP000036458">
    <property type="component" value="Chromosome"/>
</dbReference>
<evidence type="ECO:0008006" key="3">
    <source>
        <dbReference type="Google" id="ProtNLM"/>
    </source>
</evidence>
<keyword evidence="2" id="KW-1185">Reference proteome</keyword>
<accession>A0A0H4VMS4</accession>
<reference evidence="1 2" key="1">
    <citation type="submission" date="2015-01" db="EMBL/GenBank/DDBJ databases">
        <title>Rufibacter sp./DG31D/ whole genome sequencing.</title>
        <authorList>
            <person name="Kim M.K."/>
            <person name="Srinivasan S."/>
            <person name="Lee J.-J."/>
        </authorList>
    </citation>
    <scope>NUCLEOTIDE SEQUENCE [LARGE SCALE GENOMIC DNA]</scope>
    <source>
        <strain evidence="1 2">DG31D</strain>
    </source>
</reference>
<sequence>MTMQLVLPQVYFKSPNLVIRFDQERQFGTAMWKGHLSSTDLREGVLLCNHVVDTYSLTRWLGDNRQMKAFSPEDEQWIIETQLPLIIASPLRRMATLVSQDQAQVAAVEHMIERAEGLHHLALQDFHYEDAALQWLLQDF</sequence>